<dbReference type="Pfam" id="PF16740">
    <property type="entry name" value="SKA2"/>
    <property type="match status" value="1"/>
</dbReference>
<protein>
    <submittedName>
        <fullName evidence="2">Spindle and kinetochore-associated protein 2-like</fullName>
    </submittedName>
</protein>
<evidence type="ECO:0000313" key="2">
    <source>
        <dbReference type="Ensembl" id="ENSNBRP00000008736.1"/>
    </source>
</evidence>
<reference evidence="2" key="2">
    <citation type="submission" date="2025-09" db="UniProtKB">
        <authorList>
            <consortium name="Ensembl"/>
        </authorList>
    </citation>
    <scope>IDENTIFICATION</scope>
</reference>
<proteinExistence type="predicted"/>
<keyword evidence="3" id="KW-1185">Reference proteome</keyword>
<organism evidence="2 3">
    <name type="scientific">Neolamprologus brichardi</name>
    <name type="common">Fairy cichlid</name>
    <name type="synonym">Lamprologus brichardi</name>
    <dbReference type="NCBI Taxonomy" id="32507"/>
    <lineage>
        <taxon>Eukaryota</taxon>
        <taxon>Metazoa</taxon>
        <taxon>Chordata</taxon>
        <taxon>Craniata</taxon>
        <taxon>Vertebrata</taxon>
        <taxon>Euteleostomi</taxon>
        <taxon>Actinopterygii</taxon>
        <taxon>Neopterygii</taxon>
        <taxon>Teleostei</taxon>
        <taxon>Neoteleostei</taxon>
        <taxon>Acanthomorphata</taxon>
        <taxon>Ovalentaria</taxon>
        <taxon>Cichlomorphae</taxon>
        <taxon>Cichliformes</taxon>
        <taxon>Cichlidae</taxon>
        <taxon>African cichlids</taxon>
        <taxon>Pseudocrenilabrinae</taxon>
        <taxon>Lamprologini</taxon>
        <taxon>Neolamprologus</taxon>
    </lineage>
</organism>
<dbReference type="OMA" id="AMFQKAD"/>
<dbReference type="AlphaFoldDB" id="A0A3Q4GIE5"/>
<sequence>METTVEKLEAMFLKAEADLDYIEKRLKLDFINSRSAVSLLVSLQVGTLTESERESVALLSAVSRTTAEVSRTTPLDAYAWFASVGCEELTAAMLESLPPSVRSNIKLTDLNTFYQQLQQHLGKSNRGSLSVQKMKQLKMNVSDAKLKVLQHLSLVELDSKGHVRLVL</sequence>
<dbReference type="Proteomes" id="UP000261580">
    <property type="component" value="Unassembled WGS sequence"/>
</dbReference>
<dbReference type="STRING" id="32507.ENSNBRP00000008736"/>
<dbReference type="InterPro" id="IPR042091">
    <property type="entry name" value="Ska2_N"/>
</dbReference>
<dbReference type="Bgee" id="ENSNBRG00000006799">
    <property type="expression patterns" value="Expressed in brain and 7 other cell types or tissues"/>
</dbReference>
<reference evidence="2" key="1">
    <citation type="submission" date="2025-08" db="UniProtKB">
        <authorList>
            <consortium name="Ensembl"/>
        </authorList>
    </citation>
    <scope>IDENTIFICATION</scope>
</reference>
<evidence type="ECO:0000259" key="1">
    <source>
        <dbReference type="Pfam" id="PF16740"/>
    </source>
</evidence>
<dbReference type="Ensembl" id="ENSNBRT00000008991.1">
    <property type="protein sequence ID" value="ENSNBRP00000008736.1"/>
    <property type="gene ID" value="ENSNBRG00000006799.1"/>
</dbReference>
<name>A0A3Q4GIE5_NEOBR</name>
<feature type="domain" description="Ska2 N-terminal" evidence="1">
    <location>
        <begin position="2"/>
        <end position="33"/>
    </location>
</feature>
<evidence type="ECO:0000313" key="3">
    <source>
        <dbReference type="Proteomes" id="UP000261580"/>
    </source>
</evidence>
<dbReference type="Gene3D" id="6.10.250.1380">
    <property type="match status" value="1"/>
</dbReference>
<accession>A0A3Q4GIE5</accession>